<evidence type="ECO:0000313" key="9">
    <source>
        <dbReference type="Proteomes" id="UP001358417"/>
    </source>
</evidence>
<dbReference type="PANTHER" id="PTHR14097">
    <property type="entry name" value="OXIDOREDUCTASE HTATIP2"/>
    <property type="match status" value="1"/>
</dbReference>
<sequence>MASTLIFGATGLVGSHIVQLLRAGGPSTFSSIEVVGRRPVPSSADAKVEVKEFVEKDTTKWVPHVASLSPPPNTLFSALATTKGAAGGFETQYKLEHDLNMELAKAAKAAGTKTYVLISAAGSNSKSSFAYVRMKGEIEEHIKEIDFDHTIIVRPGLIVGDRQESRPMEALYRSIATGLGHLYSGLKDPWAQDADVIAKAAILAAVRVGSGEIKDKVVIVGQHDIIRLGKKEWPKSS</sequence>
<dbReference type="GO" id="GO:0005741">
    <property type="term" value="C:mitochondrial outer membrane"/>
    <property type="evidence" value="ECO:0007669"/>
    <property type="project" value="UniProtKB-SubCell"/>
</dbReference>
<evidence type="ECO:0000313" key="8">
    <source>
        <dbReference type="EMBL" id="KAK5045765.1"/>
    </source>
</evidence>
<evidence type="ECO:0000256" key="5">
    <source>
        <dbReference type="ARBA" id="ARBA00023128"/>
    </source>
</evidence>
<evidence type="ECO:0000259" key="7">
    <source>
        <dbReference type="Pfam" id="PF13460"/>
    </source>
</evidence>
<evidence type="ECO:0000256" key="2">
    <source>
        <dbReference type="ARBA" id="ARBA00006617"/>
    </source>
</evidence>
<dbReference type="Gene3D" id="3.40.50.720">
    <property type="entry name" value="NAD(P)-binding Rossmann-like Domain"/>
    <property type="match status" value="1"/>
</dbReference>
<keyword evidence="5" id="KW-0496">Mitochondrion</keyword>
<comment type="similarity">
    <text evidence="2">Belongs to the FMP52 family.</text>
</comment>
<evidence type="ECO:0000256" key="6">
    <source>
        <dbReference type="ARBA" id="ARBA00023136"/>
    </source>
</evidence>
<gene>
    <name evidence="8" type="ORF">LTR84_008857</name>
</gene>
<feature type="domain" description="NAD(P)-binding" evidence="7">
    <location>
        <begin position="8"/>
        <end position="159"/>
    </location>
</feature>
<dbReference type="GO" id="GO:0051170">
    <property type="term" value="P:import into nucleus"/>
    <property type="evidence" value="ECO:0007669"/>
    <property type="project" value="TreeGrafter"/>
</dbReference>
<keyword evidence="6" id="KW-0472">Membrane</keyword>
<dbReference type="PANTHER" id="PTHR14097:SF7">
    <property type="entry name" value="OXIDOREDUCTASE HTATIP2"/>
    <property type="match status" value="1"/>
</dbReference>
<evidence type="ECO:0000256" key="1">
    <source>
        <dbReference type="ARBA" id="ARBA00004450"/>
    </source>
</evidence>
<name>A0AAV9MYV5_9EURO</name>
<dbReference type="FunFam" id="3.40.50.720:FF:000366">
    <property type="entry name" value="Protein FMP52, mitochondrial"/>
    <property type="match status" value="1"/>
</dbReference>
<keyword evidence="9" id="KW-1185">Reference proteome</keyword>
<evidence type="ECO:0000256" key="3">
    <source>
        <dbReference type="ARBA" id="ARBA00022787"/>
    </source>
</evidence>
<dbReference type="GeneID" id="89977019"/>
<dbReference type="EMBL" id="JAVRRD010000034">
    <property type="protein sequence ID" value="KAK5045765.1"/>
    <property type="molecule type" value="Genomic_DNA"/>
</dbReference>
<comment type="subcellular location">
    <subcellularLocation>
        <location evidence="1">Mitochondrion outer membrane</location>
        <topology evidence="1">Peripheral membrane protein</topology>
    </subcellularLocation>
</comment>
<dbReference type="InterPro" id="IPR036291">
    <property type="entry name" value="NAD(P)-bd_dom_sf"/>
</dbReference>
<keyword evidence="4" id="KW-0809">Transit peptide</keyword>
<dbReference type="SUPFAM" id="SSF51735">
    <property type="entry name" value="NAD(P)-binding Rossmann-fold domains"/>
    <property type="match status" value="1"/>
</dbReference>
<dbReference type="InterPro" id="IPR016040">
    <property type="entry name" value="NAD(P)-bd_dom"/>
</dbReference>
<organism evidence="8 9">
    <name type="scientific">Exophiala bonariae</name>
    <dbReference type="NCBI Taxonomy" id="1690606"/>
    <lineage>
        <taxon>Eukaryota</taxon>
        <taxon>Fungi</taxon>
        <taxon>Dikarya</taxon>
        <taxon>Ascomycota</taxon>
        <taxon>Pezizomycotina</taxon>
        <taxon>Eurotiomycetes</taxon>
        <taxon>Chaetothyriomycetidae</taxon>
        <taxon>Chaetothyriales</taxon>
        <taxon>Herpotrichiellaceae</taxon>
        <taxon>Exophiala</taxon>
    </lineage>
</organism>
<protein>
    <recommendedName>
        <fullName evidence="7">NAD(P)-binding domain-containing protein</fullName>
    </recommendedName>
</protein>
<accession>A0AAV9MYV5</accession>
<comment type="caution">
    <text evidence="8">The sequence shown here is derived from an EMBL/GenBank/DDBJ whole genome shotgun (WGS) entry which is preliminary data.</text>
</comment>
<reference evidence="8 9" key="1">
    <citation type="submission" date="2023-08" db="EMBL/GenBank/DDBJ databases">
        <title>Black Yeasts Isolated from many extreme environments.</title>
        <authorList>
            <person name="Coleine C."/>
            <person name="Stajich J.E."/>
            <person name="Selbmann L."/>
        </authorList>
    </citation>
    <scope>NUCLEOTIDE SEQUENCE [LARGE SCALE GENOMIC DNA]</scope>
    <source>
        <strain evidence="8 9">CCFEE 5792</strain>
    </source>
</reference>
<proteinExistence type="inferred from homology"/>
<evidence type="ECO:0000256" key="4">
    <source>
        <dbReference type="ARBA" id="ARBA00022946"/>
    </source>
</evidence>
<dbReference type="AlphaFoldDB" id="A0AAV9MYV5"/>
<keyword evidence="3" id="KW-1000">Mitochondrion outer membrane</keyword>
<dbReference type="Pfam" id="PF13460">
    <property type="entry name" value="NAD_binding_10"/>
    <property type="match status" value="1"/>
</dbReference>
<dbReference type="RefSeq" id="XP_064701376.1">
    <property type="nucleotide sequence ID" value="XM_064852401.1"/>
</dbReference>
<dbReference type="Proteomes" id="UP001358417">
    <property type="component" value="Unassembled WGS sequence"/>
</dbReference>